<gene>
    <name evidence="1" type="ORF">HKBW3S25_01754</name>
</gene>
<evidence type="ECO:0000313" key="2">
    <source>
        <dbReference type="Proteomes" id="UP000543224"/>
    </source>
</evidence>
<dbReference type="EMBL" id="BLRX01000478">
    <property type="protein sequence ID" value="GFP26263.1"/>
    <property type="molecule type" value="Genomic_DNA"/>
</dbReference>
<name>A0A6V8P1W0_9ACTN</name>
<reference evidence="1 2" key="1">
    <citation type="journal article" date="2020" name="Front. Microbiol.">
        <title>Single-cell genomics of novel Actinobacteria with the Wood-Ljungdahl pathway discovered in a serpentinizing system.</title>
        <authorList>
            <person name="Merino N."/>
            <person name="Kawai M."/>
            <person name="Boyd E.S."/>
            <person name="Colman D.R."/>
            <person name="McGlynn S.E."/>
            <person name="Nealson K.H."/>
            <person name="Kurokawa K."/>
            <person name="Hongoh Y."/>
        </authorList>
    </citation>
    <scope>NUCLEOTIDE SEQUENCE [LARGE SCALE GENOMIC DNA]</scope>
    <source>
        <strain evidence="1 2">S25</strain>
    </source>
</reference>
<dbReference type="Proteomes" id="UP000543224">
    <property type="component" value="Unassembled WGS sequence"/>
</dbReference>
<sequence length="121" mass="12543">MNDRALNPLRLLLAGAIIAYFAAMTWPPPPQAVEATIPLPAPAPGPVATPRHCAGEITQVAIGTYEVRLQITGAGERILVYTDQGNLVVSTYHAGSGGGSTVSVPLARPPQCSLTTARSLT</sequence>
<protein>
    <submittedName>
        <fullName evidence="1">Uncharacterized protein</fullName>
    </submittedName>
</protein>
<proteinExistence type="predicted"/>
<dbReference type="AlphaFoldDB" id="A0A6V8P1W0"/>
<evidence type="ECO:0000313" key="1">
    <source>
        <dbReference type="EMBL" id="GFP26263.1"/>
    </source>
</evidence>
<organism evidence="1 2">
    <name type="scientific">Candidatus Hakubella thermalkaliphila</name>
    <dbReference type="NCBI Taxonomy" id="2754717"/>
    <lineage>
        <taxon>Bacteria</taxon>
        <taxon>Bacillati</taxon>
        <taxon>Actinomycetota</taxon>
        <taxon>Actinomycetota incertae sedis</taxon>
        <taxon>Candidatus Hakubellales</taxon>
        <taxon>Candidatus Hakubellaceae</taxon>
        <taxon>Candidatus Hakubella</taxon>
    </lineage>
</organism>
<accession>A0A6V8P1W0</accession>
<comment type="caution">
    <text evidence="1">The sequence shown here is derived from an EMBL/GenBank/DDBJ whole genome shotgun (WGS) entry which is preliminary data.</text>
</comment>